<sequence>MSELQSPAPDGFLPGLSPKGGWFSDFEFHEGGLTVHKTGTKIRLDGALIGECLNWFGYHLIVRARSWALAATRAPGPAIWFTPDKPRPWYLIWAAMAWSGCRMARSPEAADACFCFEDATWGLRALPPTNAPLTSAAWTSPRAMCRRCSRRCSAIPWPSTPRPSSARPWRRAN</sequence>
<reference evidence="1" key="1">
    <citation type="submission" date="2021-01" db="EMBL/GenBank/DDBJ databases">
        <title>Genome sequence of Phenylobacterium sp. 20VBR1 isolated from a valley glaceir, Ny-Alesund, Svalbard.</title>
        <authorList>
            <person name="Thomas F.A."/>
            <person name="Krishnan K.P."/>
            <person name="Sinha R.K."/>
        </authorList>
    </citation>
    <scope>NUCLEOTIDE SEQUENCE</scope>
    <source>
        <strain evidence="1">20VBR1</strain>
    </source>
</reference>
<protein>
    <submittedName>
        <fullName evidence="1">Uncharacterized protein</fullName>
    </submittedName>
</protein>
<evidence type="ECO:0000313" key="1">
    <source>
        <dbReference type="EMBL" id="QQZ51203.1"/>
    </source>
</evidence>
<dbReference type="AlphaFoldDB" id="A0A974P5P9"/>
<accession>A0A974P5P9</accession>
<dbReference type="EMBL" id="CP068570">
    <property type="protein sequence ID" value="QQZ51203.1"/>
    <property type="molecule type" value="Genomic_DNA"/>
</dbReference>
<proteinExistence type="predicted"/>
<gene>
    <name evidence="1" type="ORF">JKL49_08865</name>
</gene>
<organism evidence="1">
    <name type="scientific">Phenylobacterium glaciei</name>
    <dbReference type="NCBI Taxonomy" id="2803784"/>
    <lineage>
        <taxon>Bacteria</taxon>
        <taxon>Pseudomonadati</taxon>
        <taxon>Pseudomonadota</taxon>
        <taxon>Alphaproteobacteria</taxon>
        <taxon>Caulobacterales</taxon>
        <taxon>Caulobacteraceae</taxon>
        <taxon>Phenylobacterium</taxon>
    </lineage>
</organism>
<name>A0A974P5P9_9CAUL</name>